<dbReference type="InterPro" id="IPR037522">
    <property type="entry name" value="HD_GYP_dom"/>
</dbReference>
<proteinExistence type="predicted"/>
<dbReference type="Proteomes" id="UP000287756">
    <property type="component" value="Chromosome"/>
</dbReference>
<evidence type="ECO:0000313" key="3">
    <source>
        <dbReference type="Proteomes" id="UP000287756"/>
    </source>
</evidence>
<evidence type="ECO:0000313" key="2">
    <source>
        <dbReference type="EMBL" id="QAS52853.1"/>
    </source>
</evidence>
<name>A0A410MDS4_9BACI</name>
<feature type="domain" description="HD-GYP" evidence="1">
    <location>
        <begin position="125"/>
        <end position="321"/>
    </location>
</feature>
<sequence>MRVSPAQLVPGCLVTKDVMGRTNRPIVPKNTTIQAIHIEVLKKFQIESVDVSNKQTDGTAFNPMERMESQETTASTETHIQEPSPSFHDQYLEAVQSYKKWFTDWSGGSPIDMNAVRKVMVPLLEKVIESERDVFTLHHYTSSDDYIYHHSVAIGLISGYLASKMGYNYGEWMQVGLAGVLCDSGMAKLDEKITWKEGALTEAEFEQVKNHPTYSYRNVEKVPTLSAQAKIAILQHHERLNGTGYPLGLGQSKIHDFSQIIAVSDMYHAMTSERLYRRKQSPYKVLEEILQEQFGRYDHKIIRVFVKEMTNYSTGTNIRLSDSRLAEIIFVESNHPTRPMIRLEEDGQILHLKEHLYLHIEEVYD</sequence>
<keyword evidence="2" id="KW-0378">Hydrolase</keyword>
<dbReference type="PANTHER" id="PTHR43155">
    <property type="entry name" value="CYCLIC DI-GMP PHOSPHODIESTERASE PA4108-RELATED"/>
    <property type="match status" value="1"/>
</dbReference>
<gene>
    <name evidence="2" type="ORF">HLI_11935</name>
</gene>
<dbReference type="OrthoDB" id="9759601at2"/>
<dbReference type="Pfam" id="PF13487">
    <property type="entry name" value="HD_5"/>
    <property type="match status" value="1"/>
</dbReference>
<dbReference type="GO" id="GO:0016787">
    <property type="term" value="F:hydrolase activity"/>
    <property type="evidence" value="ECO:0007669"/>
    <property type="project" value="UniProtKB-KW"/>
</dbReference>
<dbReference type="AlphaFoldDB" id="A0A410MDS4"/>
<dbReference type="EMBL" id="CP026118">
    <property type="protein sequence ID" value="QAS52853.1"/>
    <property type="molecule type" value="Genomic_DNA"/>
</dbReference>
<dbReference type="Gene3D" id="1.10.3210.10">
    <property type="entry name" value="Hypothetical protein af1432"/>
    <property type="match status" value="1"/>
</dbReference>
<protein>
    <submittedName>
        <fullName evidence="2">Metal-dependent phosphohydrolase</fullName>
    </submittedName>
</protein>
<evidence type="ECO:0000259" key="1">
    <source>
        <dbReference type="PROSITE" id="PS51832"/>
    </source>
</evidence>
<dbReference type="PROSITE" id="PS51832">
    <property type="entry name" value="HD_GYP"/>
    <property type="match status" value="1"/>
</dbReference>
<dbReference type="RefSeq" id="WP_128525130.1">
    <property type="nucleotide sequence ID" value="NZ_CANLVY010000001.1"/>
</dbReference>
<reference evidence="2 3" key="1">
    <citation type="submission" date="2018-01" db="EMBL/GenBank/DDBJ databases">
        <title>The whole genome sequencing and assembly of Halobacillus litoralis ERB031 strain.</title>
        <authorList>
            <person name="Lee S.-J."/>
            <person name="Park M.-K."/>
            <person name="Kim J.-Y."/>
            <person name="Lee Y.-J."/>
            <person name="Yi H."/>
            <person name="Bahn Y.-S."/>
            <person name="Kim J.F."/>
            <person name="Lee D.-W."/>
        </authorList>
    </citation>
    <scope>NUCLEOTIDE SEQUENCE [LARGE SCALE GENOMIC DNA]</scope>
    <source>
        <strain evidence="2 3">ERB 031</strain>
    </source>
</reference>
<dbReference type="CDD" id="cd00077">
    <property type="entry name" value="HDc"/>
    <property type="match status" value="1"/>
</dbReference>
<accession>A0A410MDS4</accession>
<dbReference type="KEGG" id="hli:HLI_11935"/>
<dbReference type="PANTHER" id="PTHR43155:SF2">
    <property type="entry name" value="CYCLIC DI-GMP PHOSPHODIESTERASE PA4108"/>
    <property type="match status" value="1"/>
</dbReference>
<organism evidence="2 3">
    <name type="scientific">Halobacillus litoralis</name>
    <dbReference type="NCBI Taxonomy" id="45668"/>
    <lineage>
        <taxon>Bacteria</taxon>
        <taxon>Bacillati</taxon>
        <taxon>Bacillota</taxon>
        <taxon>Bacilli</taxon>
        <taxon>Bacillales</taxon>
        <taxon>Bacillaceae</taxon>
        <taxon>Halobacillus</taxon>
    </lineage>
</organism>
<dbReference type="InterPro" id="IPR003607">
    <property type="entry name" value="HD/PDEase_dom"/>
</dbReference>
<dbReference type="SUPFAM" id="SSF109604">
    <property type="entry name" value="HD-domain/PDEase-like"/>
    <property type="match status" value="1"/>
</dbReference>